<dbReference type="RefSeq" id="YP_010086718.1">
    <property type="nucleotide sequence ID" value="NC_055467.1"/>
</dbReference>
<dbReference type="EMBL" id="KT957089">
    <property type="protein sequence ID" value="AOT85574.1"/>
    <property type="molecule type" value="Genomic_DNA"/>
</dbReference>
<dbReference type="Proteomes" id="UP000502721">
    <property type="component" value="Segment"/>
</dbReference>
<evidence type="ECO:0000313" key="3">
    <source>
        <dbReference type="Proteomes" id="UP000502721"/>
    </source>
</evidence>
<proteinExistence type="predicted"/>
<dbReference type="GeneID" id="65101936"/>
<reference evidence="2" key="1">
    <citation type="submission" date="2018-05" db="EMBL/GenBank/DDBJ databases">
        <title>Genome sequence and analysis of Cyclophragma undans nucleopolyhedrovirus: a distinct group I alphabaculovirus.</title>
        <authorList>
            <person name="Zhu Z."/>
            <person name="Yin F."/>
            <person name="Liu X."/>
            <person name="Hou D."/>
            <person name="Wang J."/>
            <person name="Zhang L."/>
            <person name="Arif B."/>
            <person name="Wang H."/>
            <person name="Deng F."/>
            <person name="Hu Z."/>
        </authorList>
    </citation>
    <scope>NUCLEOTIDE SEQUENCE [LARGE SCALE GENOMIC DNA]</scope>
    <source>
        <strain evidence="2">Whiov</strain>
    </source>
</reference>
<organism evidence="2 3">
    <name type="scientific">Cyclophragma undans nucleopolyhedrovirus</name>
    <dbReference type="NCBI Taxonomy" id="1906244"/>
    <lineage>
        <taxon>Viruses</taxon>
        <taxon>Viruses incertae sedis</taxon>
        <taxon>Naldaviricetes</taxon>
        <taxon>Lefavirales</taxon>
        <taxon>Baculoviridae</taxon>
        <taxon>Alphabaculovirus</taxon>
        <taxon>Alphabaculovirus cycundantis</taxon>
    </lineage>
</organism>
<accession>A0A288QYT4</accession>
<feature type="region of interest" description="Disordered" evidence="1">
    <location>
        <begin position="1"/>
        <end position="21"/>
    </location>
</feature>
<evidence type="ECO:0000313" key="2">
    <source>
        <dbReference type="EMBL" id="AOT85574.1"/>
    </source>
</evidence>
<name>A0A288QYT4_9ABAC</name>
<sequence>MAAATAGVMLKATPSHPTPKPRIISLQHQLEAATAAASGNNANYKTDLQKMIDTFAGLGVPAGHLGEVLDNMGRRGQLMPKFQDDAFEVVQKRQLAPETIKYLNYLENDKLFQCRLCYTHADWLWCDFHRAHVYRSPDRSLDNVHYVQHLNSDMGVVMLVEEYFFHLSSFNNKHEAKRALKCLTDFETLSSLMESFNYYYANGDEPDVNAYELMDFE</sequence>
<dbReference type="KEGG" id="vg:65101936"/>
<dbReference type="InterPro" id="IPR009657">
    <property type="entry name" value="Protein_Ac34"/>
</dbReference>
<dbReference type="Pfam" id="PF06851">
    <property type="entry name" value="DUF1247"/>
    <property type="match status" value="1"/>
</dbReference>
<protein>
    <submittedName>
        <fullName evidence="2">Cyun116</fullName>
    </submittedName>
</protein>
<keyword evidence="3" id="KW-1185">Reference proteome</keyword>
<evidence type="ECO:0000256" key="1">
    <source>
        <dbReference type="SAM" id="MobiDB-lite"/>
    </source>
</evidence>